<protein>
    <submittedName>
        <fullName evidence="1">Uncharacterized protein</fullName>
    </submittedName>
</protein>
<gene>
    <name evidence="1" type="primary">A09g508150.1_BraROA</name>
    <name evidence="1" type="ORF">IGI04_035758</name>
</gene>
<reference evidence="1 2" key="1">
    <citation type="submission" date="2021-03" db="EMBL/GenBank/DDBJ databases">
        <authorList>
            <person name="King G.J."/>
            <person name="Bancroft I."/>
            <person name="Baten A."/>
            <person name="Bloomfield J."/>
            <person name="Borpatragohain P."/>
            <person name="He Z."/>
            <person name="Irish N."/>
            <person name="Irwin J."/>
            <person name="Liu K."/>
            <person name="Mauleon R.P."/>
            <person name="Moore J."/>
            <person name="Morris R."/>
            <person name="Ostergaard L."/>
            <person name="Wang B."/>
            <person name="Wells R."/>
        </authorList>
    </citation>
    <scope>NUCLEOTIDE SEQUENCE [LARGE SCALE GENOMIC DNA]</scope>
    <source>
        <strain evidence="1">R-o-18</strain>
        <tissue evidence="1">Leaf</tissue>
    </source>
</reference>
<proteinExistence type="predicted"/>
<organism evidence="1 2">
    <name type="scientific">Brassica rapa subsp. trilocularis</name>
    <dbReference type="NCBI Taxonomy" id="1813537"/>
    <lineage>
        <taxon>Eukaryota</taxon>
        <taxon>Viridiplantae</taxon>
        <taxon>Streptophyta</taxon>
        <taxon>Embryophyta</taxon>
        <taxon>Tracheophyta</taxon>
        <taxon>Spermatophyta</taxon>
        <taxon>Magnoliopsida</taxon>
        <taxon>eudicotyledons</taxon>
        <taxon>Gunneridae</taxon>
        <taxon>Pentapetalae</taxon>
        <taxon>rosids</taxon>
        <taxon>malvids</taxon>
        <taxon>Brassicales</taxon>
        <taxon>Brassicaceae</taxon>
        <taxon>Brassiceae</taxon>
        <taxon>Brassica</taxon>
    </lineage>
</organism>
<keyword evidence="2" id="KW-1185">Reference proteome</keyword>
<name>A0ABQ7LCI1_BRACM</name>
<evidence type="ECO:0000313" key="1">
    <source>
        <dbReference type="EMBL" id="KAG5384288.1"/>
    </source>
</evidence>
<accession>A0ABQ7LCI1</accession>
<dbReference type="EMBL" id="JADBGQ010000008">
    <property type="protein sequence ID" value="KAG5384288.1"/>
    <property type="molecule type" value="Genomic_DNA"/>
</dbReference>
<feature type="non-terminal residue" evidence="1">
    <location>
        <position position="96"/>
    </location>
</feature>
<evidence type="ECO:0000313" key="2">
    <source>
        <dbReference type="Proteomes" id="UP000823674"/>
    </source>
</evidence>
<comment type="caution">
    <text evidence="1">The sequence shown here is derived from an EMBL/GenBank/DDBJ whole genome shotgun (WGS) entry which is preliminary data.</text>
</comment>
<dbReference type="Proteomes" id="UP000823674">
    <property type="component" value="Chromosome A09"/>
</dbReference>
<sequence>MDRSCGRRVLHRTLSGDSAKRDTEVRVSGTDVLSISGDLRPRDYPVVAKSLRILLTELGWSWTPRVTGGGERRRWRMGEMVDLTPWMNQCAERKER</sequence>